<dbReference type="GO" id="GO:0019698">
    <property type="term" value="P:D-galacturonate catabolic process"/>
    <property type="evidence" value="ECO:0007669"/>
    <property type="project" value="TreeGrafter"/>
</dbReference>
<comment type="catalytic activity">
    <reaction evidence="1 7">
        <text>D-glucuronate = D-fructuronate</text>
        <dbReference type="Rhea" id="RHEA:13049"/>
        <dbReference type="ChEBI" id="CHEBI:58720"/>
        <dbReference type="ChEBI" id="CHEBI:59863"/>
        <dbReference type="EC" id="5.3.1.12"/>
    </reaction>
</comment>
<comment type="catalytic activity">
    <reaction evidence="7">
        <text>aldehydo-D-galacturonate = keto-D-tagaturonate</text>
        <dbReference type="Rhea" id="RHEA:27702"/>
        <dbReference type="ChEBI" id="CHEBI:12952"/>
        <dbReference type="ChEBI" id="CHEBI:17886"/>
    </reaction>
</comment>
<protein>
    <recommendedName>
        <fullName evidence="5 7">Uronate isomerase</fullName>
        <ecNumber evidence="4 7">5.3.1.12</ecNumber>
    </recommendedName>
    <alternativeName>
        <fullName evidence="7">Glucuronate isomerase</fullName>
    </alternativeName>
    <alternativeName>
        <fullName evidence="7">Uronic isomerase</fullName>
    </alternativeName>
</protein>
<dbReference type="NCBIfam" id="NF002794">
    <property type="entry name" value="PRK02925.1"/>
    <property type="match status" value="1"/>
</dbReference>
<keyword evidence="9" id="KW-1185">Reference proteome</keyword>
<comment type="pathway">
    <text evidence="2 7">Carbohydrate metabolism; pentose and glucuronate interconversion.</text>
</comment>
<evidence type="ECO:0000256" key="4">
    <source>
        <dbReference type="ARBA" id="ARBA00012546"/>
    </source>
</evidence>
<dbReference type="GO" id="GO:0008880">
    <property type="term" value="F:glucuronate isomerase activity"/>
    <property type="evidence" value="ECO:0007669"/>
    <property type="project" value="UniProtKB-UniRule"/>
</dbReference>
<reference evidence="8 9" key="1">
    <citation type="submission" date="2019-04" db="EMBL/GenBank/DDBJ databases">
        <title>Pedobacter sp. AR-2-6 sp. nov., isolated from Arctic soil.</title>
        <authorList>
            <person name="Dahal R.H."/>
            <person name="Kim D.-U."/>
        </authorList>
    </citation>
    <scope>NUCLEOTIDE SEQUENCE [LARGE SCALE GENOMIC DNA]</scope>
    <source>
        <strain evidence="8 9">AR-2-6</strain>
    </source>
</reference>
<name>A0A4U1C9V3_9SPHI</name>
<dbReference type="Pfam" id="PF02614">
    <property type="entry name" value="UxaC"/>
    <property type="match status" value="1"/>
</dbReference>
<evidence type="ECO:0000256" key="5">
    <source>
        <dbReference type="ARBA" id="ARBA00020555"/>
    </source>
</evidence>
<evidence type="ECO:0000256" key="7">
    <source>
        <dbReference type="HAMAP-Rule" id="MF_00675"/>
    </source>
</evidence>
<dbReference type="PANTHER" id="PTHR30068:SF4">
    <property type="entry name" value="URONATE ISOMERASE"/>
    <property type="match status" value="1"/>
</dbReference>
<dbReference type="HAMAP" id="MF_00675">
    <property type="entry name" value="UxaC"/>
    <property type="match status" value="1"/>
</dbReference>
<evidence type="ECO:0000256" key="1">
    <source>
        <dbReference type="ARBA" id="ARBA00001165"/>
    </source>
</evidence>
<evidence type="ECO:0000256" key="3">
    <source>
        <dbReference type="ARBA" id="ARBA00008397"/>
    </source>
</evidence>
<sequence>MKNFLDENFLLQTETAQTLYHEFAKDMPIIDYHNHLMPDQIAQDKNFENITQVWLYGDHYKWRAMRSNGVDEYYITGAASDWEKFEKWAETVPYTLRNPLYHWTHLELQRYFDIHEVLSSANAKKIYDECNAKLQTKEYSVQGLLRKMNVKTLCTTDDPLDSLEYHQQIKNSNAEVVVLPAFRPDKAMNADDIAGLNTYIDKLADLTGAAIYSYETYLSALKSRHDYFAANGASVSDHGLEQIYAEDYTEEEIKAIFLKIRSYEAISLAENLKFKSAMLFQFALWDHEKGWVQQFHLGALRNNNDRLLASLGPDTGFDSIGDFPQGKALSKFLNKLDLNNKLAKTILYNLNPADNELMATMIGNYQDGTVAGKVQWGSGWWFLDQKQGMINQINALSNLGLLSQFVGMLTDSRSFLSYPRHEYFRRILCDLFGTDVENGELPYNKEWLGQVIQNICYHNAKTYFNF</sequence>
<dbReference type="RefSeq" id="WP_136875221.1">
    <property type="nucleotide sequence ID" value="NZ_SWBO01000002.1"/>
</dbReference>
<comment type="caution">
    <text evidence="8">The sequence shown here is derived from an EMBL/GenBank/DDBJ whole genome shotgun (WGS) entry which is preliminary data.</text>
</comment>
<dbReference type="GO" id="GO:0042840">
    <property type="term" value="P:D-glucuronate catabolic process"/>
    <property type="evidence" value="ECO:0007669"/>
    <property type="project" value="TreeGrafter"/>
</dbReference>
<dbReference type="AlphaFoldDB" id="A0A4U1C9V3"/>
<evidence type="ECO:0000313" key="9">
    <source>
        <dbReference type="Proteomes" id="UP000310477"/>
    </source>
</evidence>
<dbReference type="InterPro" id="IPR032466">
    <property type="entry name" value="Metal_Hydrolase"/>
</dbReference>
<evidence type="ECO:0000256" key="2">
    <source>
        <dbReference type="ARBA" id="ARBA00004892"/>
    </source>
</evidence>
<dbReference type="SUPFAM" id="SSF51556">
    <property type="entry name" value="Metallo-dependent hydrolases"/>
    <property type="match status" value="1"/>
</dbReference>
<accession>A0A4U1C9V3</accession>
<dbReference type="PANTHER" id="PTHR30068">
    <property type="entry name" value="URONATE ISOMERASE"/>
    <property type="match status" value="1"/>
</dbReference>
<dbReference type="OrthoDB" id="9766564at2"/>
<evidence type="ECO:0000313" key="8">
    <source>
        <dbReference type="EMBL" id="TKC02699.1"/>
    </source>
</evidence>
<evidence type="ECO:0000256" key="6">
    <source>
        <dbReference type="ARBA" id="ARBA00023235"/>
    </source>
</evidence>
<dbReference type="InterPro" id="IPR003766">
    <property type="entry name" value="Uronate_isomerase"/>
</dbReference>
<organism evidence="8 9">
    <name type="scientific">Pedobacter cryotolerans</name>
    <dbReference type="NCBI Taxonomy" id="2571270"/>
    <lineage>
        <taxon>Bacteria</taxon>
        <taxon>Pseudomonadati</taxon>
        <taxon>Bacteroidota</taxon>
        <taxon>Sphingobacteriia</taxon>
        <taxon>Sphingobacteriales</taxon>
        <taxon>Sphingobacteriaceae</taxon>
        <taxon>Pedobacter</taxon>
    </lineage>
</organism>
<dbReference type="UniPathway" id="UPA00246"/>
<dbReference type="EC" id="5.3.1.12" evidence="4 7"/>
<dbReference type="EMBL" id="SWBO01000002">
    <property type="protein sequence ID" value="TKC02699.1"/>
    <property type="molecule type" value="Genomic_DNA"/>
</dbReference>
<comment type="similarity">
    <text evidence="3 7">Belongs to the metallo-dependent hydrolases superfamily. Uronate isomerase family.</text>
</comment>
<keyword evidence="6 7" id="KW-0413">Isomerase</keyword>
<dbReference type="Gene3D" id="3.20.20.140">
    <property type="entry name" value="Metal-dependent hydrolases"/>
    <property type="match status" value="1"/>
</dbReference>
<dbReference type="Gene3D" id="1.10.2020.10">
    <property type="entry name" value="uronate isomerase, domain 2, chain A"/>
    <property type="match status" value="1"/>
</dbReference>
<proteinExistence type="inferred from homology"/>
<dbReference type="Proteomes" id="UP000310477">
    <property type="component" value="Unassembled WGS sequence"/>
</dbReference>
<gene>
    <name evidence="7 8" type="primary">uxaC</name>
    <name evidence="8" type="ORF">FA045_05325</name>
</gene>